<geneLocation type="plasmid" evidence="1 2">
    <name>unnamed1</name>
</geneLocation>
<reference evidence="1" key="1">
    <citation type="submission" date="2022-08" db="EMBL/GenBank/DDBJ databases">
        <authorList>
            <person name="Tian L."/>
        </authorList>
    </citation>
    <scope>NUCLEOTIDE SEQUENCE</scope>
    <source>
        <strain evidence="1">CM253</strain>
        <plasmid evidence="1">unnamed1</plasmid>
    </source>
</reference>
<evidence type="ECO:0000313" key="2">
    <source>
        <dbReference type="Proteomes" id="UP001057738"/>
    </source>
</evidence>
<dbReference type="Pfam" id="PF05402">
    <property type="entry name" value="PqqD"/>
    <property type="match status" value="1"/>
</dbReference>
<protein>
    <submittedName>
        <fullName evidence="1">PqqD family protein</fullName>
    </submittedName>
</protein>
<organism evidence="1 2">
    <name type="scientific">Streptomyces yangpuensis</name>
    <dbReference type="NCBI Taxonomy" id="1648182"/>
    <lineage>
        <taxon>Bacteria</taxon>
        <taxon>Bacillati</taxon>
        <taxon>Actinomycetota</taxon>
        <taxon>Actinomycetes</taxon>
        <taxon>Kitasatosporales</taxon>
        <taxon>Streptomycetaceae</taxon>
        <taxon>Streptomyces</taxon>
    </lineage>
</organism>
<sequence length="94" mass="10208">MRIRPTPGVQVASVDADGRLELRADSGDGPHLYRCGPVATAMWIALRRNDGDAGAAASLLAQMWDIEPDHARADLDIWVEDMRDAGLLRAEPSL</sequence>
<gene>
    <name evidence="1" type="ORF">NRK68_34975</name>
</gene>
<dbReference type="InterPro" id="IPR008792">
    <property type="entry name" value="PQQD"/>
</dbReference>
<dbReference type="RefSeq" id="WP_257858211.1">
    <property type="nucleotide sequence ID" value="NZ_CP102515.1"/>
</dbReference>
<proteinExistence type="predicted"/>
<name>A0ABY5Q8G4_9ACTN</name>
<evidence type="ECO:0000313" key="1">
    <source>
        <dbReference type="EMBL" id="UUY52465.1"/>
    </source>
</evidence>
<dbReference type="EMBL" id="CP102515">
    <property type="protein sequence ID" value="UUY52465.1"/>
    <property type="molecule type" value="Genomic_DNA"/>
</dbReference>
<dbReference type="GeneID" id="95578744"/>
<accession>A0ABY5Q8G4</accession>
<dbReference type="Proteomes" id="UP001057738">
    <property type="component" value="Plasmid unnamed1"/>
</dbReference>
<keyword evidence="2" id="KW-1185">Reference proteome</keyword>
<keyword evidence="1" id="KW-0614">Plasmid</keyword>